<accession>A0A1V9Y4C9</accession>
<proteinExistence type="predicted"/>
<gene>
    <name evidence="1" type="ORF">THRCLA_23456</name>
</gene>
<sequence>MRKIFIEREARLSICKKQAPGITVNDLAILKKILFKNGYILVASDLDSLQLSSPLTISWHLLGRSIDLC</sequence>
<comment type="caution">
    <text evidence="1">The sequence shown here is derived from an EMBL/GenBank/DDBJ whole genome shotgun (WGS) entry which is preliminary data.</text>
</comment>
<keyword evidence="2" id="KW-1185">Reference proteome</keyword>
<organism evidence="1 2">
    <name type="scientific">Thraustotheca clavata</name>
    <dbReference type="NCBI Taxonomy" id="74557"/>
    <lineage>
        <taxon>Eukaryota</taxon>
        <taxon>Sar</taxon>
        <taxon>Stramenopiles</taxon>
        <taxon>Oomycota</taxon>
        <taxon>Saprolegniomycetes</taxon>
        <taxon>Saprolegniales</taxon>
        <taxon>Achlyaceae</taxon>
        <taxon>Thraustotheca</taxon>
    </lineage>
</organism>
<evidence type="ECO:0000313" key="1">
    <source>
        <dbReference type="EMBL" id="OQR80581.1"/>
    </source>
</evidence>
<protein>
    <submittedName>
        <fullName evidence="1">Uncharacterized protein</fullName>
    </submittedName>
</protein>
<evidence type="ECO:0000313" key="2">
    <source>
        <dbReference type="Proteomes" id="UP000243217"/>
    </source>
</evidence>
<dbReference type="EMBL" id="JNBS01005180">
    <property type="protein sequence ID" value="OQR80581.1"/>
    <property type="molecule type" value="Genomic_DNA"/>
</dbReference>
<reference evidence="1 2" key="1">
    <citation type="journal article" date="2014" name="Genome Biol. Evol.">
        <title>The secreted proteins of Achlya hypogyna and Thraustotheca clavata identify the ancestral oomycete secretome and reveal gene acquisitions by horizontal gene transfer.</title>
        <authorList>
            <person name="Misner I."/>
            <person name="Blouin N."/>
            <person name="Leonard G."/>
            <person name="Richards T.A."/>
            <person name="Lane C.E."/>
        </authorList>
    </citation>
    <scope>NUCLEOTIDE SEQUENCE [LARGE SCALE GENOMIC DNA]</scope>
    <source>
        <strain evidence="1 2">ATCC 34112</strain>
    </source>
</reference>
<dbReference type="AlphaFoldDB" id="A0A1V9Y4C9"/>
<name>A0A1V9Y4C9_9STRA</name>
<dbReference type="Proteomes" id="UP000243217">
    <property type="component" value="Unassembled WGS sequence"/>
</dbReference>